<evidence type="ECO:0000313" key="3">
    <source>
        <dbReference type="Proteomes" id="UP000439903"/>
    </source>
</evidence>
<comment type="caution">
    <text evidence="2">The sequence shown here is derived from an EMBL/GenBank/DDBJ whole genome shotgun (WGS) entry which is preliminary data.</text>
</comment>
<name>A0A8H3WYE1_GIGMA</name>
<accession>A0A8H3WYE1</accession>
<sequence length="307" mass="34980">MIPKKRKVDSQDETSFPTTTQSQSSTYPVQQSQSSTYPIQQSQSSTYPVQQSQSSTQPPPIPSSAHPTTPPIPSSTHPTIPPTPIPFSTSFAPNLNTILNHLEHHINNDHSMTLTALRNRFGLLTNDLLNDGVDAMMNVLFLNTSRRSRSVTPSSSILQEDLYFTSLDDWSYLPPLSAEPRDDYEFELHKDEYPDSLISGIFHCSSNEKFPKSRSLDILIDGNEEFPKWVAELFRNELHALFIRCRNLDDAKSNAIIKKFLKILVPEIGEQIFDDAASKFRSTFIEWRHILWTKINKLFTNLQTRAK</sequence>
<feature type="compositionally biased region" description="Pro residues" evidence="1">
    <location>
        <begin position="57"/>
        <end position="85"/>
    </location>
</feature>
<feature type="compositionally biased region" description="Low complexity" evidence="1">
    <location>
        <begin position="14"/>
        <end position="56"/>
    </location>
</feature>
<gene>
    <name evidence="2" type="ORF">F8M41_012054</name>
</gene>
<evidence type="ECO:0000256" key="1">
    <source>
        <dbReference type="SAM" id="MobiDB-lite"/>
    </source>
</evidence>
<evidence type="ECO:0000313" key="2">
    <source>
        <dbReference type="EMBL" id="KAF0381787.1"/>
    </source>
</evidence>
<reference evidence="2 3" key="1">
    <citation type="journal article" date="2019" name="Environ. Microbiol.">
        <title>At the nexus of three kingdoms: the genome of the mycorrhizal fungus Gigaspora margarita provides insights into plant, endobacterial and fungal interactions.</title>
        <authorList>
            <person name="Venice F."/>
            <person name="Ghignone S."/>
            <person name="Salvioli di Fossalunga A."/>
            <person name="Amselem J."/>
            <person name="Novero M."/>
            <person name="Xianan X."/>
            <person name="Sedzielewska Toro K."/>
            <person name="Morin E."/>
            <person name="Lipzen A."/>
            <person name="Grigoriev I.V."/>
            <person name="Henrissat B."/>
            <person name="Martin F.M."/>
            <person name="Bonfante P."/>
        </authorList>
    </citation>
    <scope>NUCLEOTIDE SEQUENCE [LARGE SCALE GENOMIC DNA]</scope>
    <source>
        <strain evidence="2 3">BEG34</strain>
    </source>
</reference>
<feature type="region of interest" description="Disordered" evidence="1">
    <location>
        <begin position="1"/>
        <end position="88"/>
    </location>
</feature>
<protein>
    <submittedName>
        <fullName evidence="2">Uncharacterized protein</fullName>
    </submittedName>
</protein>
<organism evidence="2 3">
    <name type="scientific">Gigaspora margarita</name>
    <dbReference type="NCBI Taxonomy" id="4874"/>
    <lineage>
        <taxon>Eukaryota</taxon>
        <taxon>Fungi</taxon>
        <taxon>Fungi incertae sedis</taxon>
        <taxon>Mucoromycota</taxon>
        <taxon>Glomeromycotina</taxon>
        <taxon>Glomeromycetes</taxon>
        <taxon>Diversisporales</taxon>
        <taxon>Gigasporaceae</taxon>
        <taxon>Gigaspora</taxon>
    </lineage>
</organism>
<dbReference type="AlphaFoldDB" id="A0A8H3WYE1"/>
<dbReference type="OrthoDB" id="2328499at2759"/>
<feature type="non-terminal residue" evidence="2">
    <location>
        <position position="1"/>
    </location>
</feature>
<proteinExistence type="predicted"/>
<dbReference type="Proteomes" id="UP000439903">
    <property type="component" value="Unassembled WGS sequence"/>
</dbReference>
<keyword evidence="3" id="KW-1185">Reference proteome</keyword>
<dbReference type="EMBL" id="WTPW01002451">
    <property type="protein sequence ID" value="KAF0381787.1"/>
    <property type="molecule type" value="Genomic_DNA"/>
</dbReference>